<comment type="caution">
    <text evidence="1">The sequence shown here is derived from an EMBL/GenBank/DDBJ whole genome shotgun (WGS) entry which is preliminary data.</text>
</comment>
<dbReference type="GeneID" id="99016639"/>
<dbReference type="RefSeq" id="WP_007310932.1">
    <property type="nucleotide sequence ID" value="NZ_AESD01000411.1"/>
</dbReference>
<dbReference type="EMBL" id="AESD01000411">
    <property type="protein sequence ID" value="EHJ12525.1"/>
    <property type="molecule type" value="Genomic_DNA"/>
</dbReference>
<dbReference type="Proteomes" id="UP000003477">
    <property type="component" value="Unassembled WGS sequence"/>
</dbReference>
<evidence type="ECO:0000313" key="2">
    <source>
        <dbReference type="Proteomes" id="UP000003477"/>
    </source>
</evidence>
<feature type="non-terminal residue" evidence="1">
    <location>
        <position position="1"/>
    </location>
</feature>
<accession>G5J5K9</accession>
<protein>
    <submittedName>
        <fullName evidence="1">Uncharacterized protein</fullName>
    </submittedName>
</protein>
<sequence length="72" mass="8157">FSKPPKANQLITPKGTVIVNKIMLQTGGWSNINSKLTMADQIIEVAIATPIFRRCQFLSAVRQLLQCLVWEW</sequence>
<evidence type="ECO:0000313" key="1">
    <source>
        <dbReference type="EMBL" id="EHJ12525.1"/>
    </source>
</evidence>
<name>G5J5K9_CROWT</name>
<proteinExistence type="predicted"/>
<reference evidence="1 2" key="1">
    <citation type="journal article" date="2011" name="Front. Microbiol.">
        <title>Two Strains of Crocosphaera watsonii with Highly Conserved Genomes are Distinguished by Strain-Specific Features.</title>
        <authorList>
            <person name="Bench S.R."/>
            <person name="Ilikchyan I.N."/>
            <person name="Tripp H.J."/>
            <person name="Zehr J.P."/>
        </authorList>
    </citation>
    <scope>NUCLEOTIDE SEQUENCE [LARGE SCALE GENOMIC DNA]</scope>
    <source>
        <strain evidence="1 2">WH 0003</strain>
    </source>
</reference>
<dbReference type="AlphaFoldDB" id="G5J5K9"/>
<organism evidence="1 2">
    <name type="scientific">Crocosphaera watsonii WH 0003</name>
    <dbReference type="NCBI Taxonomy" id="423471"/>
    <lineage>
        <taxon>Bacteria</taxon>
        <taxon>Bacillati</taxon>
        <taxon>Cyanobacteriota</taxon>
        <taxon>Cyanophyceae</taxon>
        <taxon>Oscillatoriophycideae</taxon>
        <taxon>Chroococcales</taxon>
        <taxon>Aphanothecaceae</taxon>
        <taxon>Crocosphaera</taxon>
    </lineage>
</organism>
<gene>
    <name evidence="1" type="ORF">CWATWH0003_2766b3</name>
</gene>